<dbReference type="PIRSF" id="PIRSF009320">
    <property type="entry name" value="Nuc_binding_HP_1000"/>
    <property type="match status" value="1"/>
</dbReference>
<dbReference type="FunFam" id="3.40.50.300:FF:000285">
    <property type="entry name" value="Sporulation initiation inhibitor Soj"/>
    <property type="match status" value="1"/>
</dbReference>
<accession>A0A9D1LJS9</accession>
<reference evidence="6" key="2">
    <citation type="journal article" date="2021" name="PeerJ">
        <title>Extensive microbial diversity within the chicken gut microbiome revealed by metagenomics and culture.</title>
        <authorList>
            <person name="Gilroy R."/>
            <person name="Ravi A."/>
            <person name="Getino M."/>
            <person name="Pursley I."/>
            <person name="Horton D.L."/>
            <person name="Alikhan N.F."/>
            <person name="Baker D."/>
            <person name="Gharbi K."/>
            <person name="Hall N."/>
            <person name="Watson M."/>
            <person name="Adriaenssens E.M."/>
            <person name="Foster-Nyarko E."/>
            <person name="Jarju S."/>
            <person name="Secka A."/>
            <person name="Antonio M."/>
            <person name="Oren A."/>
            <person name="Chaudhuri R.R."/>
            <person name="La Ragione R."/>
            <person name="Hildebrand F."/>
            <person name="Pallen M.J."/>
        </authorList>
    </citation>
    <scope>NUCLEOTIDE SEQUENCE</scope>
    <source>
        <strain evidence="6">CHK191-8634</strain>
    </source>
</reference>
<dbReference type="Pfam" id="PF13614">
    <property type="entry name" value="AAA_31"/>
    <property type="match status" value="1"/>
</dbReference>
<dbReference type="InterPro" id="IPR025669">
    <property type="entry name" value="AAA_dom"/>
</dbReference>
<evidence type="ECO:0000259" key="5">
    <source>
        <dbReference type="Pfam" id="PF13614"/>
    </source>
</evidence>
<evidence type="ECO:0000256" key="3">
    <source>
        <dbReference type="ARBA" id="ARBA00062323"/>
    </source>
</evidence>
<dbReference type="AlphaFoldDB" id="A0A9D1LJS9"/>
<proteinExistence type="inferred from homology"/>
<dbReference type="InterPro" id="IPR050678">
    <property type="entry name" value="DNA_Partitioning_ATPase"/>
</dbReference>
<comment type="subunit">
    <text evidence="3">Dimerizes in the presence of ATP but not ADP; ATP-binding is required for double-stranded (ds)DNA-binding. Interacts with DnaA.</text>
</comment>
<feature type="domain" description="AAA" evidence="5">
    <location>
        <begin position="3"/>
        <end position="174"/>
    </location>
</feature>
<dbReference type="Gene3D" id="3.40.50.300">
    <property type="entry name" value="P-loop containing nucleotide triphosphate hydrolases"/>
    <property type="match status" value="1"/>
</dbReference>
<sequence length="253" mass="27191">MGKIIALSNQKGGVGKTTTAVNTACCVAARGQRVLLCDFDPQGNASSGLGVAAGGKGIYGVLTGQCTVQQALCHTRWCDLLPADINLAAIEQELAGTDERQLALRSVLAPLRGQYDYIFIDCPPSLGLLTINALAAADTVLVPMQCEYYALEGLTQLVSTIRTVKRSINPPLDIEGIVLTMYDGRTNLTLQVAEEIKRYFGPKVFKTVVPRNVRLSEAPSHGKPIIAYDRLSRGAEAYTAIADELLRRNKGGR</sequence>
<dbReference type="PANTHER" id="PTHR13696:SF52">
    <property type="entry name" value="PARA FAMILY PROTEIN CT_582"/>
    <property type="match status" value="1"/>
</dbReference>
<organism evidence="6 7">
    <name type="scientific">Candidatus Ventrousia excrementavium</name>
    <dbReference type="NCBI Taxonomy" id="2840961"/>
    <lineage>
        <taxon>Bacteria</taxon>
        <taxon>Bacillati</taxon>
        <taxon>Bacillota</taxon>
        <taxon>Clostridia</taxon>
        <taxon>Eubacteriales</taxon>
        <taxon>Clostridiaceae</taxon>
        <taxon>Clostridiaceae incertae sedis</taxon>
        <taxon>Candidatus Ventrousia</taxon>
    </lineage>
</organism>
<protein>
    <recommendedName>
        <fullName evidence="4">Sporulation initiation inhibitor protein Soj</fullName>
    </recommendedName>
</protein>
<gene>
    <name evidence="6" type="ORF">IAB67_03125</name>
</gene>
<dbReference type="EMBL" id="DVMR01000033">
    <property type="protein sequence ID" value="HIU43273.1"/>
    <property type="molecule type" value="Genomic_DNA"/>
</dbReference>
<comment type="similarity">
    <text evidence="1">Belongs to the ParA family.</text>
</comment>
<comment type="caution">
    <text evidence="6">The sequence shown here is derived from an EMBL/GenBank/DDBJ whole genome shotgun (WGS) entry which is preliminary data.</text>
</comment>
<dbReference type="Proteomes" id="UP000824073">
    <property type="component" value="Unassembled WGS sequence"/>
</dbReference>
<dbReference type="InterPro" id="IPR027417">
    <property type="entry name" value="P-loop_NTPase"/>
</dbReference>
<comment type="catalytic activity">
    <reaction evidence="2">
        <text>ATP + H2O = ADP + phosphate + H(+)</text>
        <dbReference type="Rhea" id="RHEA:13065"/>
        <dbReference type="ChEBI" id="CHEBI:15377"/>
        <dbReference type="ChEBI" id="CHEBI:15378"/>
        <dbReference type="ChEBI" id="CHEBI:30616"/>
        <dbReference type="ChEBI" id="CHEBI:43474"/>
        <dbReference type="ChEBI" id="CHEBI:456216"/>
    </reaction>
</comment>
<evidence type="ECO:0000313" key="6">
    <source>
        <dbReference type="EMBL" id="HIU43273.1"/>
    </source>
</evidence>
<evidence type="ECO:0000313" key="7">
    <source>
        <dbReference type="Proteomes" id="UP000824073"/>
    </source>
</evidence>
<name>A0A9D1LJS9_9CLOT</name>
<dbReference type="SUPFAM" id="SSF52540">
    <property type="entry name" value="P-loop containing nucleoside triphosphate hydrolases"/>
    <property type="match status" value="1"/>
</dbReference>
<evidence type="ECO:0000256" key="2">
    <source>
        <dbReference type="ARBA" id="ARBA00049360"/>
    </source>
</evidence>
<evidence type="ECO:0000256" key="4">
    <source>
        <dbReference type="ARBA" id="ARBA00071824"/>
    </source>
</evidence>
<dbReference type="CDD" id="cd02042">
    <property type="entry name" value="ParAB_family"/>
    <property type="match status" value="1"/>
</dbReference>
<reference evidence="6" key="1">
    <citation type="submission" date="2020-10" db="EMBL/GenBank/DDBJ databases">
        <authorList>
            <person name="Gilroy R."/>
        </authorList>
    </citation>
    <scope>NUCLEOTIDE SEQUENCE</scope>
    <source>
        <strain evidence="6">CHK191-8634</strain>
    </source>
</reference>
<dbReference type="PANTHER" id="PTHR13696">
    <property type="entry name" value="P-LOOP CONTAINING NUCLEOSIDE TRIPHOSPHATE HYDROLASE"/>
    <property type="match status" value="1"/>
</dbReference>
<evidence type="ECO:0000256" key="1">
    <source>
        <dbReference type="ARBA" id="ARBA00006976"/>
    </source>
</evidence>